<reference evidence="2" key="1">
    <citation type="submission" date="2018-09" db="EMBL/GenBank/DDBJ databases">
        <title>Yersinia hibernicus sp. nov.</title>
        <authorList>
            <person name="Nguyen S.V."/>
            <person name="Mundanda D.M."/>
            <person name="Anes J."/>
            <person name="Fanning S."/>
        </authorList>
    </citation>
    <scope>NUCLEOTIDE SEQUENCE [LARGE SCALE GENOMIC DNA]</scope>
    <source>
        <strain evidence="2">CFS1934</strain>
    </source>
</reference>
<evidence type="ECO:0000313" key="2">
    <source>
        <dbReference type="Proteomes" id="UP000288804"/>
    </source>
</evidence>
<name>A0ABX5QYR0_9GAMM</name>
<evidence type="ECO:0000313" key="1">
    <source>
        <dbReference type="EMBL" id="QAX78216.1"/>
    </source>
</evidence>
<keyword evidence="2" id="KW-1185">Reference proteome</keyword>
<dbReference type="Proteomes" id="UP000288804">
    <property type="component" value="Chromosome"/>
</dbReference>
<proteinExistence type="predicted"/>
<gene>
    <name evidence="1" type="ORF">D5F51_06400</name>
</gene>
<accession>A0ABX5QYR0</accession>
<organism evidence="1 2">
    <name type="scientific">Yersinia hibernica</name>
    <dbReference type="NCBI Taxonomy" id="2339259"/>
    <lineage>
        <taxon>Bacteria</taxon>
        <taxon>Pseudomonadati</taxon>
        <taxon>Pseudomonadota</taxon>
        <taxon>Gammaproteobacteria</taxon>
        <taxon>Enterobacterales</taxon>
        <taxon>Yersiniaceae</taxon>
        <taxon>Yersinia</taxon>
    </lineage>
</organism>
<sequence>MVGSIHAQILMPFHPAYSNAELGFSAPWAGVLVKASTARWPMVESRTARFYFEVGALSVYKLSL</sequence>
<dbReference type="EMBL" id="CP032487">
    <property type="protein sequence ID" value="QAX78216.1"/>
    <property type="molecule type" value="Genomic_DNA"/>
</dbReference>
<protein>
    <submittedName>
        <fullName evidence="1">Uncharacterized protein</fullName>
    </submittedName>
</protein>